<dbReference type="Pfam" id="PF07690">
    <property type="entry name" value="MFS_1"/>
    <property type="match status" value="1"/>
</dbReference>
<evidence type="ECO:0000313" key="6">
    <source>
        <dbReference type="EMBL" id="SLN44449.1"/>
    </source>
</evidence>
<accession>A0A1Y5SSV3</accession>
<dbReference type="PANTHER" id="PTHR11360:SF284">
    <property type="entry name" value="EG:103B4.3 PROTEIN-RELATED"/>
    <property type="match status" value="1"/>
</dbReference>
<feature type="transmembrane region" description="Helical" evidence="4">
    <location>
        <begin position="168"/>
        <end position="186"/>
    </location>
</feature>
<dbReference type="Gene3D" id="1.20.1250.20">
    <property type="entry name" value="MFS general substrate transporter like domains"/>
    <property type="match status" value="1"/>
</dbReference>
<evidence type="ECO:0000256" key="1">
    <source>
        <dbReference type="ARBA" id="ARBA00022692"/>
    </source>
</evidence>
<feature type="transmembrane region" description="Helical" evidence="4">
    <location>
        <begin position="77"/>
        <end position="95"/>
    </location>
</feature>
<dbReference type="CDD" id="cd17355">
    <property type="entry name" value="MFS_YcxA_like"/>
    <property type="match status" value="1"/>
</dbReference>
<dbReference type="PANTHER" id="PTHR11360">
    <property type="entry name" value="MONOCARBOXYLATE TRANSPORTER"/>
    <property type="match status" value="1"/>
</dbReference>
<evidence type="ECO:0000256" key="3">
    <source>
        <dbReference type="ARBA" id="ARBA00023136"/>
    </source>
</evidence>
<feature type="transmembrane region" description="Helical" evidence="4">
    <location>
        <begin position="338"/>
        <end position="357"/>
    </location>
</feature>
<evidence type="ECO:0000256" key="4">
    <source>
        <dbReference type="SAM" id="Phobius"/>
    </source>
</evidence>
<gene>
    <name evidence="6" type="primary">yhjX_3</name>
    <name evidence="6" type="ORF">OCH7691_01880</name>
</gene>
<evidence type="ECO:0000313" key="7">
    <source>
        <dbReference type="Proteomes" id="UP000193200"/>
    </source>
</evidence>
<name>A0A1Y5SSV3_9PROT</name>
<feature type="transmembrane region" description="Helical" evidence="4">
    <location>
        <begin position="305"/>
        <end position="326"/>
    </location>
</feature>
<keyword evidence="2 4" id="KW-1133">Transmembrane helix</keyword>
<feature type="transmembrane region" description="Helical" evidence="4">
    <location>
        <begin position="369"/>
        <end position="388"/>
    </location>
</feature>
<sequence>MSQSTRNLVVIVLSGSLILFIAFGIRSAFGLFLQPMSADLGWGREVFALAMAIQNLVWGAMQPVAGMIADRFGAARTLAVFTLLYFLGLLLMAATSEPWTFHLSAGLLIGIGLAGCSFGVVLGAVGRAVDEKYRSLALGIGTALGSAGQFAMVLIGQELLSAFGWQNAFLILAAIVLVMLPLAFGLRSATPVADHAETQSLGAAIGEARRHGGFLLLTAGFFVCGFHLAFIAVHLPAYLVDAGLPAATGAWALALVGLANIVGSFAAGIAGGRYSKKYCLSLIYLARSAVIIAYIALPITTLSTMLFAVGMGLLWLSTVPLTSGLVAQIFGPRYMSTLFGFVFFSHQVGSFLGVWLGGYFYDTTGSYDGVWWISIGLGVAAALLHWPIDDRSVRNVAEAPGRA</sequence>
<dbReference type="RefSeq" id="WP_085883104.1">
    <property type="nucleotide sequence ID" value="NZ_FWFR01000001.1"/>
</dbReference>
<protein>
    <submittedName>
        <fullName evidence="6">Putative MFS-type transporter YhjX</fullName>
    </submittedName>
</protein>
<dbReference type="OrthoDB" id="146345at2"/>
<dbReference type="InterPro" id="IPR036259">
    <property type="entry name" value="MFS_trans_sf"/>
</dbReference>
<dbReference type="InterPro" id="IPR020846">
    <property type="entry name" value="MFS_dom"/>
</dbReference>
<keyword evidence="7" id="KW-1185">Reference proteome</keyword>
<dbReference type="EMBL" id="FWFR01000001">
    <property type="protein sequence ID" value="SLN44449.1"/>
    <property type="molecule type" value="Genomic_DNA"/>
</dbReference>
<dbReference type="InParanoid" id="A0A1Y5SSV3"/>
<proteinExistence type="predicted"/>
<evidence type="ECO:0000259" key="5">
    <source>
        <dbReference type="PROSITE" id="PS50850"/>
    </source>
</evidence>
<organism evidence="6 7">
    <name type="scientific">Oceanibacterium hippocampi</name>
    <dbReference type="NCBI Taxonomy" id="745714"/>
    <lineage>
        <taxon>Bacteria</taxon>
        <taxon>Pseudomonadati</taxon>
        <taxon>Pseudomonadota</taxon>
        <taxon>Alphaproteobacteria</taxon>
        <taxon>Sneathiellales</taxon>
        <taxon>Sneathiellaceae</taxon>
        <taxon>Oceanibacterium</taxon>
    </lineage>
</organism>
<feature type="transmembrane region" description="Helical" evidence="4">
    <location>
        <begin position="250"/>
        <end position="271"/>
    </location>
</feature>
<dbReference type="SUPFAM" id="SSF103473">
    <property type="entry name" value="MFS general substrate transporter"/>
    <property type="match status" value="1"/>
</dbReference>
<reference evidence="6 7" key="1">
    <citation type="submission" date="2017-03" db="EMBL/GenBank/DDBJ databases">
        <authorList>
            <person name="Afonso C.L."/>
            <person name="Miller P.J."/>
            <person name="Scott M.A."/>
            <person name="Spackman E."/>
            <person name="Goraichik I."/>
            <person name="Dimitrov K.M."/>
            <person name="Suarez D.L."/>
            <person name="Swayne D.E."/>
        </authorList>
    </citation>
    <scope>NUCLEOTIDE SEQUENCE [LARGE SCALE GENOMIC DNA]</scope>
    <source>
        <strain evidence="6 7">CECT 7691</strain>
    </source>
</reference>
<feature type="transmembrane region" description="Helical" evidence="4">
    <location>
        <begin position="136"/>
        <end position="156"/>
    </location>
</feature>
<evidence type="ECO:0000256" key="2">
    <source>
        <dbReference type="ARBA" id="ARBA00022989"/>
    </source>
</evidence>
<dbReference type="InterPro" id="IPR050327">
    <property type="entry name" value="Proton-linked_MCT"/>
</dbReference>
<dbReference type="AlphaFoldDB" id="A0A1Y5SSV3"/>
<feature type="domain" description="Major facilitator superfamily (MFS) profile" evidence="5">
    <location>
        <begin position="8"/>
        <end position="393"/>
    </location>
</feature>
<keyword evidence="3 4" id="KW-0472">Membrane</keyword>
<feature type="transmembrane region" description="Helical" evidence="4">
    <location>
        <begin position="278"/>
        <end position="299"/>
    </location>
</feature>
<keyword evidence="1 4" id="KW-0812">Transmembrane</keyword>
<feature type="transmembrane region" description="Helical" evidence="4">
    <location>
        <begin position="46"/>
        <end position="65"/>
    </location>
</feature>
<dbReference type="InterPro" id="IPR011701">
    <property type="entry name" value="MFS"/>
</dbReference>
<feature type="transmembrane region" description="Helical" evidence="4">
    <location>
        <begin position="214"/>
        <end position="238"/>
    </location>
</feature>
<dbReference type="Proteomes" id="UP000193200">
    <property type="component" value="Unassembled WGS sequence"/>
</dbReference>
<dbReference type="PROSITE" id="PS50850">
    <property type="entry name" value="MFS"/>
    <property type="match status" value="1"/>
</dbReference>
<dbReference type="GO" id="GO:0022857">
    <property type="term" value="F:transmembrane transporter activity"/>
    <property type="evidence" value="ECO:0007669"/>
    <property type="project" value="InterPro"/>
</dbReference>
<feature type="transmembrane region" description="Helical" evidence="4">
    <location>
        <begin position="101"/>
        <end position="124"/>
    </location>
</feature>